<dbReference type="CDD" id="cd15466">
    <property type="entry name" value="CLU-central"/>
    <property type="match status" value="1"/>
</dbReference>
<feature type="compositionally biased region" description="Low complexity" evidence="2">
    <location>
        <begin position="1089"/>
        <end position="1102"/>
    </location>
</feature>
<feature type="region of interest" description="Disordered" evidence="2">
    <location>
        <begin position="1246"/>
        <end position="1288"/>
    </location>
</feature>
<evidence type="ECO:0000256" key="1">
    <source>
        <dbReference type="ARBA" id="ARBA00022490"/>
    </source>
</evidence>
<dbReference type="GO" id="GO:0005737">
    <property type="term" value="C:cytoplasm"/>
    <property type="evidence" value="ECO:0007669"/>
    <property type="project" value="TreeGrafter"/>
</dbReference>
<dbReference type="SUPFAM" id="SSF48452">
    <property type="entry name" value="TPR-like"/>
    <property type="match status" value="1"/>
</dbReference>
<feature type="compositionally biased region" description="Polar residues" evidence="2">
    <location>
        <begin position="1003"/>
        <end position="1013"/>
    </location>
</feature>
<evidence type="ECO:0000313" key="4">
    <source>
        <dbReference type="EMBL" id="PFH31477.1"/>
    </source>
</evidence>
<name>A0A2A9M758_BESBE</name>
<dbReference type="OrthoDB" id="330784at2759"/>
<feature type="compositionally biased region" description="Basic residues" evidence="2">
    <location>
        <begin position="336"/>
        <end position="351"/>
    </location>
</feature>
<feature type="region of interest" description="Disordered" evidence="2">
    <location>
        <begin position="821"/>
        <end position="844"/>
    </location>
</feature>
<feature type="compositionally biased region" description="Polar residues" evidence="2">
    <location>
        <begin position="32"/>
        <end position="47"/>
    </location>
</feature>
<dbReference type="Proteomes" id="UP000224006">
    <property type="component" value="Unassembled WGS sequence"/>
</dbReference>
<feature type="region of interest" description="Disordered" evidence="2">
    <location>
        <begin position="997"/>
        <end position="1031"/>
    </location>
</feature>
<dbReference type="Pfam" id="PF15044">
    <property type="entry name" value="CLU_N"/>
    <property type="match status" value="1"/>
</dbReference>
<evidence type="ECO:0000313" key="5">
    <source>
        <dbReference type="Proteomes" id="UP000224006"/>
    </source>
</evidence>
<keyword evidence="1" id="KW-0963">Cytoplasm</keyword>
<feature type="compositionally biased region" description="Polar residues" evidence="2">
    <location>
        <begin position="106"/>
        <end position="116"/>
    </location>
</feature>
<feature type="region of interest" description="Disordered" evidence="2">
    <location>
        <begin position="697"/>
        <end position="716"/>
    </location>
</feature>
<feature type="region of interest" description="Disordered" evidence="2">
    <location>
        <begin position="1680"/>
        <end position="1747"/>
    </location>
</feature>
<dbReference type="STRING" id="94643.A0A2A9M758"/>
<feature type="region of interest" description="Disordered" evidence="2">
    <location>
        <begin position="32"/>
        <end position="116"/>
    </location>
</feature>
<dbReference type="PANTHER" id="PTHR12601:SF6">
    <property type="entry name" value="CLUSTERED MITOCHONDRIA PROTEIN HOMOLOG"/>
    <property type="match status" value="1"/>
</dbReference>
<dbReference type="InterPro" id="IPR011990">
    <property type="entry name" value="TPR-like_helical_dom_sf"/>
</dbReference>
<feature type="compositionally biased region" description="Basic and acidic residues" evidence="2">
    <location>
        <begin position="1278"/>
        <end position="1288"/>
    </location>
</feature>
<dbReference type="InterPro" id="IPR019734">
    <property type="entry name" value="TPR_rpt"/>
</dbReference>
<dbReference type="VEuPathDB" id="ToxoDB:BESB_029120"/>
<dbReference type="PROSITE" id="PS51823">
    <property type="entry name" value="CLU"/>
    <property type="match status" value="1"/>
</dbReference>
<reference evidence="4 5" key="1">
    <citation type="submission" date="2017-09" db="EMBL/GenBank/DDBJ databases">
        <title>Genome sequencing of Besnoitia besnoiti strain Bb-Ger1.</title>
        <authorList>
            <person name="Schares G."/>
            <person name="Venepally P."/>
            <person name="Lorenzi H.A."/>
        </authorList>
    </citation>
    <scope>NUCLEOTIDE SEQUENCE [LARGE SCALE GENOMIC DNA]</scope>
    <source>
        <strain evidence="4 5">Bb-Ger1</strain>
    </source>
</reference>
<feature type="domain" description="Clu" evidence="3">
    <location>
        <begin position="586"/>
        <end position="994"/>
    </location>
</feature>
<feature type="compositionally biased region" description="Acidic residues" evidence="2">
    <location>
        <begin position="270"/>
        <end position="289"/>
    </location>
</feature>
<dbReference type="InterPro" id="IPR027523">
    <property type="entry name" value="CLU_prot"/>
</dbReference>
<dbReference type="Pfam" id="PF12807">
    <property type="entry name" value="eIF3_p135"/>
    <property type="match status" value="1"/>
</dbReference>
<feature type="compositionally biased region" description="Basic and acidic residues" evidence="2">
    <location>
        <begin position="290"/>
        <end position="305"/>
    </location>
</feature>
<feature type="region of interest" description="Disordered" evidence="2">
    <location>
        <begin position="1053"/>
        <end position="1103"/>
    </location>
</feature>
<dbReference type="Gene3D" id="1.25.40.10">
    <property type="entry name" value="Tetratricopeptide repeat domain"/>
    <property type="match status" value="1"/>
</dbReference>
<dbReference type="EMBL" id="NWUJ01000015">
    <property type="protein sequence ID" value="PFH31477.1"/>
    <property type="molecule type" value="Genomic_DNA"/>
</dbReference>
<feature type="compositionally biased region" description="Basic and acidic residues" evidence="2">
    <location>
        <begin position="60"/>
        <end position="70"/>
    </location>
</feature>
<protein>
    <recommendedName>
        <fullName evidence="3">Clu domain-containing protein</fullName>
    </recommendedName>
</protein>
<dbReference type="PANTHER" id="PTHR12601">
    <property type="entry name" value="EUKARYOTIC TRANSLATION INITIATION FACTOR 3 SUBUNIT EIF-3"/>
    <property type="match status" value="1"/>
</dbReference>
<feature type="region of interest" description="Disordered" evidence="2">
    <location>
        <begin position="745"/>
        <end position="793"/>
    </location>
</feature>
<proteinExistence type="predicted"/>
<feature type="compositionally biased region" description="Polar residues" evidence="2">
    <location>
        <begin position="1698"/>
        <end position="1707"/>
    </location>
</feature>
<dbReference type="RefSeq" id="XP_029215486.1">
    <property type="nucleotide sequence ID" value="XM_029361586.1"/>
</dbReference>
<accession>A0A2A9M758</accession>
<feature type="compositionally biased region" description="Polar residues" evidence="2">
    <location>
        <begin position="764"/>
        <end position="774"/>
    </location>
</feature>
<dbReference type="InterPro" id="IPR025697">
    <property type="entry name" value="CLU_dom"/>
</dbReference>
<dbReference type="InterPro" id="IPR028275">
    <property type="entry name" value="CLU_N"/>
</dbReference>
<keyword evidence="5" id="KW-1185">Reference proteome</keyword>
<dbReference type="InterPro" id="IPR033646">
    <property type="entry name" value="CLU-central"/>
</dbReference>
<feature type="compositionally biased region" description="Low complexity" evidence="2">
    <location>
        <begin position="1246"/>
        <end position="1260"/>
    </location>
</feature>
<evidence type="ECO:0000256" key="2">
    <source>
        <dbReference type="SAM" id="MobiDB-lite"/>
    </source>
</evidence>
<comment type="caution">
    <text evidence="4">The sequence shown here is derived from an EMBL/GenBank/DDBJ whole genome shotgun (WGS) entry which is preliminary data.</text>
</comment>
<dbReference type="KEGG" id="bbes:BESB_029120"/>
<evidence type="ECO:0000259" key="3">
    <source>
        <dbReference type="PROSITE" id="PS51823"/>
    </source>
</evidence>
<feature type="region of interest" description="Disordered" evidence="2">
    <location>
        <begin position="270"/>
        <end position="363"/>
    </location>
</feature>
<dbReference type="InterPro" id="IPR023231">
    <property type="entry name" value="GSKIP_dom_sf"/>
</dbReference>
<dbReference type="SUPFAM" id="SSF103107">
    <property type="entry name" value="Hypothetical protein c14orf129, hspc210"/>
    <property type="match status" value="1"/>
</dbReference>
<dbReference type="SMART" id="SM00028">
    <property type="entry name" value="TPR"/>
    <property type="match status" value="2"/>
</dbReference>
<gene>
    <name evidence="4" type="ORF">BESB_029120</name>
</gene>
<feature type="region of interest" description="Disordered" evidence="2">
    <location>
        <begin position="896"/>
        <end position="923"/>
    </location>
</feature>
<sequence>MELFGDQYLRITIALPTPAACVALAPGPSAQNGETTRMQATVASSPTAAGVAGQRAKSAAKREQDRHESESEAQIARRSSSHPRQTDGSDQASTDHSQERLADSSPPATSQASADNASPLLSTVTAEVAFSETVADLRWVLLELLPSCFFTNYDIFFKGERVEENVSFSALSVEAGDVFHLVPSLYDEKSVRLHIRRFQEITVNASVLLMQGLPDPADPAGPYGTFLKPLVLLDSSQFMQDNSPLWLRGGSGAHDANAHQPFLELPADDVEEDQDEDAEKELQEGDDAEADKQARHWAGAHDRKSGTGPKRGARRGGSNGRPQERTPAGATESKNVRRGSHGNNTKHKRVKGQSPAAADDTTGKTAKAINLTRLLFRDELYGGSKDKAVTSMEDRDWKEGASARREHESAQIQRTKRLSTFLLKSPVTLKPRKKPKSFISLHTSDLNPPPPSRRLQGDLWYLELCTLEHKTLAIVCREEGFSVSSICGKKRGADSFGDQSSGRSLEALFPPNRVACPPEGHTTLPADSDQGQLLIFHTLSDLLCAYSPAYRETLPSLAPPQLDTDLPYHVMPALQAHNHFLATKEEEHKPDSSRLEEYLEKGAGVDPWEEERRWSEEVDALRNMPVETLQDHIDFEKASFKLFVEFQHSALQAAINVREGRIGGPGTSEASHSPASPVFDEAQVNSLCMQSESSSIALSSDQIQRGRQAPADGLMVPRSDCATEHLAFWGQMAIEKAGDRPLLLGGQVGRDASQPQDECAADVTSKSSENTQEDVTGRGGSSQSSSDVANKRNRRDWRELKAETRAYELLELLHAYQRKKAASDQQCKRRGSDPEANTQQDPAAAVGGLARASENCWQITAPYALLIDYAGCRLRCQSVSPIQLLAAKQRKTVAKRNCDRASGGQSGENKKTHGSEGVQLNGGKHEDYQIPSALDLSLFGDVLGLKIHHLQDPVSGETESRLLHRDARWIEDPQERQLHLLSLGSLCPVDVSRHGRDAAGVTETRQGETGQDQTKARNAEAGWQNERTGTHNTFEWLRPELMSAYLLFQQKRDEQKRVTESPQQVEGAPHLKDGASQPAGGLGHPSDSAAETSTTAAHTPAADGSPISVYAAAPGSSDCGPAPACKVQKACKNMDTPQALKDELRLRLEHEVCRRVPLLPAFFSEMQAWYKADLGTGFFFQSGSPFASTLREKTREAAAHILFKCVELTRSHQRAALVEHRLEYDAIKRELAARGGLAFPQDAERASQAAAAADPATAERNSACDKDDAAGKRTSHHGQVEQRESLKRQDGLNAEAGEGEQNEGATGAFAVTDEDRDMMELLGQDISLLDPSLDLEERSRQMADQLCSMAFFTPSSSHANEEASPHGVASAVSRLFNLNVTPQSGEKTSPSSHLSASDHSVLEEAANYLHAVAIPLVATLLGQNLCVTPLESSSLKSFFHSFGVNMRYLGVVTQLVETNQDVEISADPELEAAASSDAPSLAVRLLQVELTVRAAKWCFSSFLSPLRVGQLSPAIAHLMSCLFCPPAVQYPSKKFPLPSALRRVFSATSGCSTLPAAPRGASSGESKPLSAASKHEAALCGLAELTPETLWGLIRQRIREHFGYDSVPVERSSWRCMHSPSGRYAVLRGVASALGIQMKTGCPLMSVLGASSLWEHWGLGEEWKQQAGEAGAGAGVTNADRTAHENSMPDEAKPVAGASNSEVSTHGMSDLDFASPVCASPTGHRGKERDAAVSQQKEPRPASVVAKNADSHAAKSGCVDLHPASGGSGLSCWRAGGPALMSAGCYWAPLRQESIVQLFPVIKRDPVVSHLARHLLTAATQCYVLGWLDVALELFQQVLFVVHQLTGAVCREAALCYAGMGEVTLSLQDFLNAANNFQKALILTERCMGPDHPDTIDLHAGLGRTLVHFPGREYQERGLQHIHRAIVLLRLWSGDVPHPETPLLLVTAAKCLLKVYGPACASHLPEYLDGAVQLARRVRGMGPQFVAEIHSDCSQIYQALGDFRNALEHWRNASQLIASDPSVDTERTRELDERLLFLTQQAVLAAKRRKHEESQRAELLHRLRTVVTLKRHNGSPPAGVAQTTARLPVQIA</sequence>
<feature type="compositionally biased region" description="Polar residues" evidence="2">
    <location>
        <begin position="82"/>
        <end position="95"/>
    </location>
</feature>
<dbReference type="GeneID" id="40307964"/>
<feature type="compositionally biased region" description="Basic and acidic residues" evidence="2">
    <location>
        <begin position="1262"/>
        <end position="1271"/>
    </location>
</feature>
<organism evidence="4 5">
    <name type="scientific">Besnoitia besnoiti</name>
    <name type="common">Apicomplexan protozoan</name>
    <dbReference type="NCBI Taxonomy" id="94643"/>
    <lineage>
        <taxon>Eukaryota</taxon>
        <taxon>Sar</taxon>
        <taxon>Alveolata</taxon>
        <taxon>Apicomplexa</taxon>
        <taxon>Conoidasida</taxon>
        <taxon>Coccidia</taxon>
        <taxon>Eucoccidiorida</taxon>
        <taxon>Eimeriorina</taxon>
        <taxon>Sarcocystidae</taxon>
        <taxon>Besnoitia</taxon>
    </lineage>
</organism>